<dbReference type="AlphaFoldDB" id="A0A183K8G7"/>
<keyword evidence="3" id="KW-1185">Reference proteome</keyword>
<evidence type="ECO:0000313" key="3">
    <source>
        <dbReference type="Proteomes" id="UP000279833"/>
    </source>
</evidence>
<feature type="compositionally biased region" description="Low complexity" evidence="1">
    <location>
        <begin position="13"/>
        <end position="25"/>
    </location>
</feature>
<evidence type="ECO:0000313" key="2">
    <source>
        <dbReference type="EMBL" id="VDP43897.1"/>
    </source>
</evidence>
<protein>
    <submittedName>
        <fullName evidence="2 4">Uncharacterized protein</fullName>
    </submittedName>
</protein>
<evidence type="ECO:0000256" key="1">
    <source>
        <dbReference type="SAM" id="MobiDB-lite"/>
    </source>
</evidence>
<sequence>MHDTNDEIDIVESSDSSSVDNSNNNLQNDNPTLSDNIVDKSIEEIKNRQLIDEESELEEELELDLFNLMASERKLRDLANLFNWDEVMQYHHRNKLSSSSSSSNQFNVHKLFKESNLYLRNCTTNSVVNNSSKFPYSIDSETSNCLIKSSEPIYKHTGLISADILIDEKTNTTPSIGQTVDEIGLDIAACLDDNDVDKLIISTNSKSISPVNSNHNQRSKF</sequence>
<reference evidence="2 3" key="2">
    <citation type="submission" date="2018-11" db="EMBL/GenBank/DDBJ databases">
        <authorList>
            <consortium name="Pathogen Informatics"/>
        </authorList>
    </citation>
    <scope>NUCLEOTIDE SEQUENCE [LARGE SCALE GENOMIC DNA]</scope>
    <source>
        <strain evidence="2">Dakar</strain>
        <strain evidence="3">Dakar, Senegal</strain>
    </source>
</reference>
<reference evidence="4" key="1">
    <citation type="submission" date="2016-06" db="UniProtKB">
        <authorList>
            <consortium name="WormBaseParasite"/>
        </authorList>
    </citation>
    <scope>IDENTIFICATION</scope>
</reference>
<feature type="compositionally biased region" description="Acidic residues" evidence="1">
    <location>
        <begin position="1"/>
        <end position="12"/>
    </location>
</feature>
<accession>A0A183K8G7</accession>
<proteinExistence type="predicted"/>
<feature type="region of interest" description="Disordered" evidence="1">
    <location>
        <begin position="1"/>
        <end position="34"/>
    </location>
</feature>
<organism evidence="4">
    <name type="scientific">Schistosoma curassoni</name>
    <dbReference type="NCBI Taxonomy" id="6186"/>
    <lineage>
        <taxon>Eukaryota</taxon>
        <taxon>Metazoa</taxon>
        <taxon>Spiralia</taxon>
        <taxon>Lophotrochozoa</taxon>
        <taxon>Platyhelminthes</taxon>
        <taxon>Trematoda</taxon>
        <taxon>Digenea</taxon>
        <taxon>Strigeidida</taxon>
        <taxon>Schistosomatoidea</taxon>
        <taxon>Schistosomatidae</taxon>
        <taxon>Schistosoma</taxon>
    </lineage>
</organism>
<dbReference type="STRING" id="6186.A0A183K8G7"/>
<evidence type="ECO:0000313" key="4">
    <source>
        <dbReference type="WBParaSite" id="SCUD_0001129601-mRNA-1"/>
    </source>
</evidence>
<name>A0A183K8G7_9TREM</name>
<dbReference type="EMBL" id="UZAK01034316">
    <property type="protein sequence ID" value="VDP43897.1"/>
    <property type="molecule type" value="Genomic_DNA"/>
</dbReference>
<gene>
    <name evidence="2" type="ORF">SCUD_LOCUS11296</name>
</gene>
<dbReference type="Proteomes" id="UP000279833">
    <property type="component" value="Unassembled WGS sequence"/>
</dbReference>
<dbReference type="WBParaSite" id="SCUD_0001129601-mRNA-1">
    <property type="protein sequence ID" value="SCUD_0001129601-mRNA-1"/>
    <property type="gene ID" value="SCUD_0001129601"/>
</dbReference>